<proteinExistence type="predicted"/>
<organism evidence="1">
    <name type="scientific">Anguilla anguilla</name>
    <name type="common">European freshwater eel</name>
    <name type="synonym">Muraena anguilla</name>
    <dbReference type="NCBI Taxonomy" id="7936"/>
    <lineage>
        <taxon>Eukaryota</taxon>
        <taxon>Metazoa</taxon>
        <taxon>Chordata</taxon>
        <taxon>Craniata</taxon>
        <taxon>Vertebrata</taxon>
        <taxon>Euteleostomi</taxon>
        <taxon>Actinopterygii</taxon>
        <taxon>Neopterygii</taxon>
        <taxon>Teleostei</taxon>
        <taxon>Anguilliformes</taxon>
        <taxon>Anguillidae</taxon>
        <taxon>Anguilla</taxon>
    </lineage>
</organism>
<sequence length="34" mass="4065">MYIKWNPFLITFQTVTWGIKLQVPKHVMCTTILI</sequence>
<accession>A0A0E9T4P4</accession>
<dbReference type="EMBL" id="GBXM01060959">
    <property type="protein sequence ID" value="JAH47618.1"/>
    <property type="molecule type" value="Transcribed_RNA"/>
</dbReference>
<dbReference type="AlphaFoldDB" id="A0A0E9T4P4"/>
<reference evidence="1" key="2">
    <citation type="journal article" date="2015" name="Fish Shellfish Immunol.">
        <title>Early steps in the European eel (Anguilla anguilla)-Vibrio vulnificus interaction in the gills: Role of the RtxA13 toxin.</title>
        <authorList>
            <person name="Callol A."/>
            <person name="Pajuelo D."/>
            <person name="Ebbesson L."/>
            <person name="Teles M."/>
            <person name="MacKenzie S."/>
            <person name="Amaro C."/>
        </authorList>
    </citation>
    <scope>NUCLEOTIDE SEQUENCE</scope>
</reference>
<name>A0A0E9T4P4_ANGAN</name>
<evidence type="ECO:0000313" key="1">
    <source>
        <dbReference type="EMBL" id="JAH47618.1"/>
    </source>
</evidence>
<protein>
    <submittedName>
        <fullName evidence="1">Uncharacterized protein</fullName>
    </submittedName>
</protein>
<reference evidence="1" key="1">
    <citation type="submission" date="2014-11" db="EMBL/GenBank/DDBJ databases">
        <authorList>
            <person name="Amaro Gonzalez C."/>
        </authorList>
    </citation>
    <scope>NUCLEOTIDE SEQUENCE</scope>
</reference>